<dbReference type="Proteomes" id="UP000029084">
    <property type="component" value="Chromosome"/>
</dbReference>
<gene>
    <name evidence="2" type="ORF">HA72_0974</name>
</gene>
<dbReference type="OMA" id="IYLIMDI"/>
<keyword evidence="1" id="KW-1133">Transmembrane helix</keyword>
<feature type="transmembrane region" description="Helical" evidence="1">
    <location>
        <begin position="184"/>
        <end position="205"/>
    </location>
</feature>
<dbReference type="OrthoDB" id="11839at2157"/>
<keyword evidence="1" id="KW-0812">Transmembrane</keyword>
<organism evidence="2 3">
    <name type="scientific">Metallosphaera sedula</name>
    <dbReference type="NCBI Taxonomy" id="43687"/>
    <lineage>
        <taxon>Archaea</taxon>
        <taxon>Thermoproteota</taxon>
        <taxon>Thermoprotei</taxon>
        <taxon>Sulfolobales</taxon>
        <taxon>Sulfolobaceae</taxon>
        <taxon>Metallosphaera</taxon>
    </lineage>
</organism>
<keyword evidence="1" id="KW-0472">Membrane</keyword>
<dbReference type="EMBL" id="CP008822">
    <property type="protein sequence ID" value="AIM27129.1"/>
    <property type="molecule type" value="Genomic_DNA"/>
</dbReference>
<evidence type="ECO:0000313" key="2">
    <source>
        <dbReference type="EMBL" id="AIM27129.1"/>
    </source>
</evidence>
<proteinExistence type="predicted"/>
<dbReference type="RefSeq" id="WP_012020930.1">
    <property type="nucleotide sequence ID" value="NZ_CP008822.1"/>
</dbReference>
<accession>A0A088E3Y7</accession>
<dbReference type="AlphaFoldDB" id="A0A088E3Y7"/>
<feature type="transmembrane region" description="Helical" evidence="1">
    <location>
        <begin position="162"/>
        <end position="178"/>
    </location>
</feature>
<evidence type="ECO:0000313" key="3">
    <source>
        <dbReference type="Proteomes" id="UP000029084"/>
    </source>
</evidence>
<name>A0A088E3Y7_9CREN</name>
<feature type="transmembrane region" description="Helical" evidence="1">
    <location>
        <begin position="225"/>
        <end position="243"/>
    </location>
</feature>
<evidence type="ECO:0008006" key="4">
    <source>
        <dbReference type="Google" id="ProtNLM"/>
    </source>
</evidence>
<feature type="transmembrane region" description="Helical" evidence="1">
    <location>
        <begin position="6"/>
        <end position="26"/>
    </location>
</feature>
<dbReference type="GeneID" id="97613939"/>
<feature type="transmembrane region" description="Helical" evidence="1">
    <location>
        <begin position="33"/>
        <end position="50"/>
    </location>
</feature>
<sequence>MNQLLQLLLMSVLVAYSIFLTFPIAFKGLSPRGVQLLTGVGLGILIYLIMDIFSGTYPLAEGNISLSLLLVMPFVLSYLGFHFYSNLRLGKTTEESYARTLSLVISLGIGLQNFTEGLAIGGSLRIGLSSVVIPLVTGLTLQNVTEGFPILSPFLRSGKVNYSYLFAMYILGGTPTLVGSMLSYFVASIPLVIVFNSLALGGILFVSLEMYKGIVRHGNVSGKNLAELGLALGIILAFLVNLLP</sequence>
<reference evidence="2 3" key="1">
    <citation type="journal article" date="2014" name="J. Bacteriol.">
        <title>Role of an Archaeal PitA Transporter in the Copper and Arsenic Resistance of Metallosphaera sedula, an Extreme Thermoacidophile.</title>
        <authorList>
            <person name="McCarthy S."/>
            <person name="Ai C."/>
            <person name="Wheaton G."/>
            <person name="Tevatia R."/>
            <person name="Eckrich V."/>
            <person name="Kelly R."/>
            <person name="Blum P."/>
        </authorList>
    </citation>
    <scope>NUCLEOTIDE SEQUENCE [LARGE SCALE GENOMIC DNA]</scope>
    <source>
        <strain evidence="2 3">CuR1</strain>
    </source>
</reference>
<evidence type="ECO:0000256" key="1">
    <source>
        <dbReference type="SAM" id="Phobius"/>
    </source>
</evidence>
<protein>
    <recommendedName>
        <fullName evidence="4">Zinc/iron permease</fullName>
    </recommendedName>
</protein>
<feature type="transmembrane region" description="Helical" evidence="1">
    <location>
        <begin position="62"/>
        <end position="84"/>
    </location>
</feature>